<dbReference type="Proteomes" id="UP000885348">
    <property type="component" value="Unassembled WGS sequence"/>
</dbReference>
<dbReference type="EMBL" id="RVVJ01000036">
    <property type="protein sequence ID" value="MML56202.1"/>
    <property type="molecule type" value="Genomic_DNA"/>
</dbReference>
<protein>
    <submittedName>
        <fullName evidence="1">Uncharacterized protein</fullName>
    </submittedName>
</protein>
<evidence type="ECO:0000313" key="1">
    <source>
        <dbReference type="EMBL" id="MML56202.1"/>
    </source>
</evidence>
<reference evidence="1" key="1">
    <citation type="submission" date="2018-09" db="EMBL/GenBank/DDBJ databases">
        <authorList>
            <person name="Ashton P.M."/>
            <person name="Dallman T."/>
            <person name="Nair S."/>
            <person name="De Pinna E."/>
            <person name="Peters T."/>
            <person name="Grant K."/>
        </authorList>
    </citation>
    <scope>NUCLEOTIDE SEQUENCE [LARGE SCALE GENOMIC DNA]</scope>
    <source>
        <strain evidence="1">598938</strain>
    </source>
</reference>
<name>A0A403QMY7_SALET</name>
<dbReference type="AlphaFoldDB" id="A0A403QMY7"/>
<organism evidence="1">
    <name type="scientific">Salmonella enterica I</name>
    <dbReference type="NCBI Taxonomy" id="59201"/>
    <lineage>
        <taxon>Bacteria</taxon>
        <taxon>Pseudomonadati</taxon>
        <taxon>Pseudomonadota</taxon>
        <taxon>Gammaproteobacteria</taxon>
        <taxon>Enterobacterales</taxon>
        <taxon>Enterobacteriaceae</taxon>
        <taxon>Salmonella</taxon>
    </lineage>
</organism>
<comment type="caution">
    <text evidence="1">The sequence shown here is derived from an EMBL/GenBank/DDBJ whole genome shotgun (WGS) entry which is preliminary data.</text>
</comment>
<accession>A0A403QMY7</accession>
<proteinExistence type="predicted"/>
<sequence length="92" mass="10374">MIVLTICIVRPDVLWLLTDGSMGFAPALAIAADAPAKVEQAATARIIFLTDGFINYLKFIFRQQKKEAGTLHHHRHAMHFFRLDRRVLISTG</sequence>
<gene>
    <name evidence="1" type="ORF">D7N80_23565</name>
</gene>